<proteinExistence type="predicted"/>
<keyword evidence="2" id="KW-1185">Reference proteome</keyword>
<reference evidence="2" key="1">
    <citation type="submission" date="2015-12" db="EMBL/GenBank/DDBJ databases">
        <authorList>
            <person name="Lodha T.D."/>
            <person name="Chintalapati S."/>
            <person name="Chintalapati V.R."/>
            <person name="Sravanthi T."/>
        </authorList>
    </citation>
    <scope>NUCLEOTIDE SEQUENCE [LARGE SCALE GENOMIC DNA]</scope>
    <source>
        <strain evidence="2">JC133</strain>
    </source>
</reference>
<dbReference type="Proteomes" id="UP000237350">
    <property type="component" value="Unassembled WGS sequence"/>
</dbReference>
<dbReference type="OrthoDB" id="256762at2"/>
<dbReference type="SUPFAM" id="SSF55594">
    <property type="entry name" value="HPr-like"/>
    <property type="match status" value="1"/>
</dbReference>
<evidence type="ECO:0008006" key="3">
    <source>
        <dbReference type="Google" id="ProtNLM"/>
    </source>
</evidence>
<dbReference type="RefSeq" id="WP_103681344.1">
    <property type="nucleotide sequence ID" value="NZ_LPWH01000129.1"/>
</dbReference>
<protein>
    <recommendedName>
        <fullName evidence="3">HPr domain-containing protein</fullName>
    </recommendedName>
</protein>
<organism evidence="1 2">
    <name type="scientific">Alkalispirochaeta sphaeroplastigenens</name>
    <dbReference type="NCBI Taxonomy" id="1187066"/>
    <lineage>
        <taxon>Bacteria</taxon>
        <taxon>Pseudomonadati</taxon>
        <taxon>Spirochaetota</taxon>
        <taxon>Spirochaetia</taxon>
        <taxon>Spirochaetales</taxon>
        <taxon>Spirochaetaceae</taxon>
        <taxon>Alkalispirochaeta</taxon>
    </lineage>
</organism>
<accession>A0A2S4JF47</accession>
<dbReference type="InterPro" id="IPR035895">
    <property type="entry name" value="HPr-like_sf"/>
</dbReference>
<evidence type="ECO:0000313" key="2">
    <source>
        <dbReference type="Proteomes" id="UP000237350"/>
    </source>
</evidence>
<gene>
    <name evidence="1" type="ORF">AU468_14440</name>
</gene>
<sequence length="510" mass="57290">MKTLRSKLPVAVDPGEFSPFVECACRSLARLCRYVISCRDVQGCVERAPLGIYIQETRRLEELLDAFGARDNAFWAPFRSVSAAAKLASDLLYKVLHLKYAAPFYALFPLDDDFLEATDRAARVLTEVLAEVSDALLEMAREKGLSLPDSIFDDFCSGREVPPFLLPGDRECRLNPEAQRFVADLATAFLNQVESSGIIGAYATACERPLAEAIPHLFCERQLRRSENEFHNLQAEYDTALAGTRTEQRDKGLPYLRGHATVIFHLLELATALSHYYERHVIFCSARGLPVRFLGEERIRELLFDYALNFSVRYLAKARDLCRMLLQKYAEIGSITVPIPVYRGFHVRPSSLVAKIVLHYGTEVTMELDGETCDASSAMDIIRFNEKIHAVKRRRLAEEVATVADRLGGDDLMPIFLALLEEKKIILYAGDLQLQDFARVPGETIGEYANRGIARLLATGKIDICSDITVTLRGDLRVLEDIRTLARHGYGEDSFGNNIALPASLIYLRR</sequence>
<name>A0A2S4JF47_9SPIO</name>
<comment type="caution">
    <text evidence="1">The sequence shown here is derived from an EMBL/GenBank/DDBJ whole genome shotgun (WGS) entry which is preliminary data.</text>
</comment>
<dbReference type="EMBL" id="LPWH01000129">
    <property type="protein sequence ID" value="POQ98151.1"/>
    <property type="molecule type" value="Genomic_DNA"/>
</dbReference>
<dbReference type="AlphaFoldDB" id="A0A2S4JF47"/>
<evidence type="ECO:0000313" key="1">
    <source>
        <dbReference type="EMBL" id="POQ98151.1"/>
    </source>
</evidence>